<dbReference type="AlphaFoldDB" id="A0A381X807"/>
<feature type="transmembrane region" description="Helical" evidence="6">
    <location>
        <begin position="241"/>
        <end position="266"/>
    </location>
</feature>
<dbReference type="CDD" id="cd06580">
    <property type="entry name" value="TM_PBP1_transp_TpRbsC_like"/>
    <property type="match status" value="1"/>
</dbReference>
<organism evidence="7">
    <name type="scientific">marine metagenome</name>
    <dbReference type="NCBI Taxonomy" id="408172"/>
    <lineage>
        <taxon>unclassified sequences</taxon>
        <taxon>metagenomes</taxon>
        <taxon>ecological metagenomes</taxon>
    </lineage>
</organism>
<dbReference type="InterPro" id="IPR001851">
    <property type="entry name" value="ABC_transp_permease"/>
</dbReference>
<reference evidence="7" key="1">
    <citation type="submission" date="2018-05" db="EMBL/GenBank/DDBJ databases">
        <authorList>
            <person name="Lanie J.A."/>
            <person name="Ng W.-L."/>
            <person name="Kazmierczak K.M."/>
            <person name="Andrzejewski T.M."/>
            <person name="Davidsen T.M."/>
            <person name="Wayne K.J."/>
            <person name="Tettelin H."/>
            <person name="Glass J.I."/>
            <person name="Rusch D."/>
            <person name="Podicherti R."/>
            <person name="Tsui H.-C.T."/>
            <person name="Winkler M.E."/>
        </authorList>
    </citation>
    <scope>NUCLEOTIDE SEQUENCE</scope>
</reference>
<dbReference type="PANTHER" id="PTHR43370:SF1">
    <property type="entry name" value="GUANOSINE ABC TRANSPORTER PERMEASE PROTEIN NUPQ"/>
    <property type="match status" value="1"/>
</dbReference>
<evidence type="ECO:0008006" key="8">
    <source>
        <dbReference type="Google" id="ProtNLM"/>
    </source>
</evidence>
<feature type="transmembrane region" description="Helical" evidence="6">
    <location>
        <begin position="157"/>
        <end position="175"/>
    </location>
</feature>
<evidence type="ECO:0000256" key="5">
    <source>
        <dbReference type="ARBA" id="ARBA00023136"/>
    </source>
</evidence>
<feature type="transmembrane region" description="Helical" evidence="6">
    <location>
        <begin position="209"/>
        <end position="229"/>
    </location>
</feature>
<name>A0A381X807_9ZZZZ</name>
<keyword evidence="2" id="KW-1003">Cell membrane</keyword>
<proteinExistence type="predicted"/>
<accession>A0A381X807</accession>
<protein>
    <recommendedName>
        <fullName evidence="8">Sugar ABC transporter permease</fullName>
    </recommendedName>
</protein>
<feature type="transmembrane region" description="Helical" evidence="6">
    <location>
        <begin position="13"/>
        <end position="31"/>
    </location>
</feature>
<keyword evidence="5 6" id="KW-0472">Membrane</keyword>
<evidence type="ECO:0000313" key="7">
    <source>
        <dbReference type="EMBL" id="SVA60307.1"/>
    </source>
</evidence>
<evidence type="ECO:0000256" key="6">
    <source>
        <dbReference type="SAM" id="Phobius"/>
    </source>
</evidence>
<keyword evidence="4 6" id="KW-1133">Transmembrane helix</keyword>
<keyword evidence="3 6" id="KW-0812">Transmembrane</keyword>
<evidence type="ECO:0000256" key="4">
    <source>
        <dbReference type="ARBA" id="ARBA00022989"/>
    </source>
</evidence>
<feature type="transmembrane region" description="Helical" evidence="6">
    <location>
        <begin position="66"/>
        <end position="85"/>
    </location>
</feature>
<dbReference type="GO" id="GO:0022857">
    <property type="term" value="F:transmembrane transporter activity"/>
    <property type="evidence" value="ECO:0007669"/>
    <property type="project" value="InterPro"/>
</dbReference>
<evidence type="ECO:0000256" key="2">
    <source>
        <dbReference type="ARBA" id="ARBA00022475"/>
    </source>
</evidence>
<sequence>MEYFLDIASLLNSTFRISTPLVFAAMAGLFAERSGVIDFSLEGKMLTAAFVAATGSYFFGSEWLGLVLAIMACVSLSMLHGFASVTHKGDQVVSCVAINILMIGLTTALAAAWFGQAGLTPTLNNDQRFLEITLPFADALRSVPVIGLIYSEILSGHYIFVYMAYLLVPVVYWIVFKTSFGLRLRAVGENPSAVDTAGINVFSMRYKALAINGVLIAFAGAHLSTAVNANFFREMSAGRGYLALAALIFGKWHPKTALLACLLFGFTDALQIRLQGVELPIVGTIPVQLIQGIPYVLTVILLAGFVGKAVAPSAIGQPYIKES</sequence>
<dbReference type="Pfam" id="PF02653">
    <property type="entry name" value="BPD_transp_2"/>
    <property type="match status" value="1"/>
</dbReference>
<comment type="subcellular location">
    <subcellularLocation>
        <location evidence="1">Cell membrane</location>
        <topology evidence="1">Multi-pass membrane protein</topology>
    </subcellularLocation>
</comment>
<evidence type="ECO:0000256" key="3">
    <source>
        <dbReference type="ARBA" id="ARBA00022692"/>
    </source>
</evidence>
<evidence type="ECO:0000256" key="1">
    <source>
        <dbReference type="ARBA" id="ARBA00004651"/>
    </source>
</evidence>
<dbReference type="EMBL" id="UINC01014079">
    <property type="protein sequence ID" value="SVA60307.1"/>
    <property type="molecule type" value="Genomic_DNA"/>
</dbReference>
<feature type="transmembrane region" description="Helical" evidence="6">
    <location>
        <begin position="92"/>
        <end position="114"/>
    </location>
</feature>
<dbReference type="PANTHER" id="PTHR43370">
    <property type="entry name" value="SUGAR ABC TRANSPORTER INTEGRAL MEMBRANE PROTEIN-RELATED"/>
    <property type="match status" value="1"/>
</dbReference>
<dbReference type="GO" id="GO:0005886">
    <property type="term" value="C:plasma membrane"/>
    <property type="evidence" value="ECO:0007669"/>
    <property type="project" value="UniProtKB-SubCell"/>
</dbReference>
<gene>
    <name evidence="7" type="ORF">METZ01_LOCUS113161</name>
</gene>